<accession>A0A8T2S4Q1</accession>
<evidence type="ECO:0000313" key="3">
    <source>
        <dbReference type="EMBL" id="KAH7306417.1"/>
    </source>
</evidence>
<comment type="caution">
    <text evidence="3">The sequence shown here is derived from an EMBL/GenBank/DDBJ whole genome shotgun (WGS) entry which is preliminary data.</text>
</comment>
<keyword evidence="1" id="KW-0812">Transmembrane</keyword>
<feature type="chain" id="PRO_5035810165" evidence="2">
    <location>
        <begin position="22"/>
        <end position="81"/>
    </location>
</feature>
<dbReference type="Proteomes" id="UP000825935">
    <property type="component" value="Chromosome 22"/>
</dbReference>
<reference evidence="3" key="1">
    <citation type="submission" date="2021-08" db="EMBL/GenBank/DDBJ databases">
        <title>WGS assembly of Ceratopteris richardii.</title>
        <authorList>
            <person name="Marchant D.B."/>
            <person name="Chen G."/>
            <person name="Jenkins J."/>
            <person name="Shu S."/>
            <person name="Leebens-Mack J."/>
            <person name="Grimwood J."/>
            <person name="Schmutz J."/>
            <person name="Soltis P."/>
            <person name="Soltis D."/>
            <person name="Chen Z.-H."/>
        </authorList>
    </citation>
    <scope>NUCLEOTIDE SEQUENCE</scope>
    <source>
        <strain evidence="3">Whitten #5841</strain>
        <tissue evidence="3">Leaf</tissue>
    </source>
</reference>
<dbReference type="EMBL" id="CM035427">
    <property type="protein sequence ID" value="KAH7306417.1"/>
    <property type="molecule type" value="Genomic_DNA"/>
</dbReference>
<feature type="transmembrane region" description="Helical" evidence="1">
    <location>
        <begin position="51"/>
        <end position="71"/>
    </location>
</feature>
<evidence type="ECO:0000256" key="1">
    <source>
        <dbReference type="SAM" id="Phobius"/>
    </source>
</evidence>
<evidence type="ECO:0000256" key="2">
    <source>
        <dbReference type="SAM" id="SignalP"/>
    </source>
</evidence>
<dbReference type="AlphaFoldDB" id="A0A8T2S4Q1"/>
<proteinExistence type="predicted"/>
<sequence>MHLMAALTLLGLNLQTQVVFESLLHGPGHEEPCVAEVFWELMYIPTLMNALWRWIFGCAPGFMVGVSIWLFHVTPLPQSMR</sequence>
<keyword evidence="4" id="KW-1185">Reference proteome</keyword>
<evidence type="ECO:0000313" key="4">
    <source>
        <dbReference type="Proteomes" id="UP000825935"/>
    </source>
</evidence>
<organism evidence="3 4">
    <name type="scientific">Ceratopteris richardii</name>
    <name type="common">Triangle waterfern</name>
    <dbReference type="NCBI Taxonomy" id="49495"/>
    <lineage>
        <taxon>Eukaryota</taxon>
        <taxon>Viridiplantae</taxon>
        <taxon>Streptophyta</taxon>
        <taxon>Embryophyta</taxon>
        <taxon>Tracheophyta</taxon>
        <taxon>Polypodiopsida</taxon>
        <taxon>Polypodiidae</taxon>
        <taxon>Polypodiales</taxon>
        <taxon>Pteridineae</taxon>
        <taxon>Pteridaceae</taxon>
        <taxon>Parkerioideae</taxon>
        <taxon>Ceratopteris</taxon>
    </lineage>
</organism>
<gene>
    <name evidence="3" type="ORF">KP509_22G010400</name>
</gene>
<keyword evidence="1" id="KW-0472">Membrane</keyword>
<feature type="signal peptide" evidence="2">
    <location>
        <begin position="1"/>
        <end position="21"/>
    </location>
</feature>
<keyword evidence="2" id="KW-0732">Signal</keyword>
<protein>
    <submittedName>
        <fullName evidence="3">Uncharacterized protein</fullName>
    </submittedName>
</protein>
<keyword evidence="1" id="KW-1133">Transmembrane helix</keyword>
<name>A0A8T2S4Q1_CERRI</name>